<evidence type="ECO:0000259" key="1">
    <source>
        <dbReference type="Pfam" id="PF00535"/>
    </source>
</evidence>
<name>A0A6M6JUC3_9PSEU</name>
<organism evidence="2 3">
    <name type="scientific">Pseudonocardia broussonetiae</name>
    <dbReference type="NCBI Taxonomy" id="2736640"/>
    <lineage>
        <taxon>Bacteria</taxon>
        <taxon>Bacillati</taxon>
        <taxon>Actinomycetota</taxon>
        <taxon>Actinomycetes</taxon>
        <taxon>Pseudonocardiales</taxon>
        <taxon>Pseudonocardiaceae</taxon>
        <taxon>Pseudonocardia</taxon>
    </lineage>
</organism>
<reference evidence="2 3" key="1">
    <citation type="submission" date="2020-05" db="EMBL/GenBank/DDBJ databases">
        <authorList>
            <person name="Mo P."/>
        </authorList>
    </citation>
    <scope>NUCLEOTIDE SEQUENCE [LARGE SCALE GENOMIC DNA]</scope>
    <source>
        <strain evidence="2 3">Gen01</strain>
    </source>
</reference>
<dbReference type="SUPFAM" id="SSF53448">
    <property type="entry name" value="Nucleotide-diphospho-sugar transferases"/>
    <property type="match status" value="1"/>
</dbReference>
<dbReference type="AlphaFoldDB" id="A0A6M6JUC3"/>
<dbReference type="InterPro" id="IPR029044">
    <property type="entry name" value="Nucleotide-diphossugar_trans"/>
</dbReference>
<dbReference type="EMBL" id="CP053564">
    <property type="protein sequence ID" value="QJY50647.1"/>
    <property type="molecule type" value="Genomic_DNA"/>
</dbReference>
<dbReference type="Gene3D" id="3.90.550.10">
    <property type="entry name" value="Spore Coat Polysaccharide Biosynthesis Protein SpsA, Chain A"/>
    <property type="match status" value="1"/>
</dbReference>
<dbReference type="PANTHER" id="PTHR43685">
    <property type="entry name" value="GLYCOSYLTRANSFERASE"/>
    <property type="match status" value="1"/>
</dbReference>
<protein>
    <submittedName>
        <fullName evidence="2">Glycosyltransferase family 2 protein</fullName>
    </submittedName>
</protein>
<evidence type="ECO:0000313" key="2">
    <source>
        <dbReference type="EMBL" id="QJY50647.1"/>
    </source>
</evidence>
<dbReference type="Proteomes" id="UP000505377">
    <property type="component" value="Chromosome"/>
</dbReference>
<keyword evidence="2" id="KW-0808">Transferase</keyword>
<dbReference type="Pfam" id="PF00535">
    <property type="entry name" value="Glycos_transf_2"/>
    <property type="match status" value="1"/>
</dbReference>
<dbReference type="InterPro" id="IPR050834">
    <property type="entry name" value="Glycosyltransf_2"/>
</dbReference>
<feature type="domain" description="Glycosyltransferase 2-like" evidence="1">
    <location>
        <begin position="20"/>
        <end position="140"/>
    </location>
</feature>
<dbReference type="InterPro" id="IPR001173">
    <property type="entry name" value="Glyco_trans_2-like"/>
</dbReference>
<proteinExistence type="predicted"/>
<keyword evidence="3" id="KW-1185">Reference proteome</keyword>
<dbReference type="PANTHER" id="PTHR43685:SF2">
    <property type="entry name" value="GLYCOSYLTRANSFERASE 2-LIKE DOMAIN-CONTAINING PROTEIN"/>
    <property type="match status" value="1"/>
</dbReference>
<dbReference type="KEGG" id="pbro:HOP40_15425"/>
<dbReference type="CDD" id="cd00761">
    <property type="entry name" value="Glyco_tranf_GTA_type"/>
    <property type="match status" value="1"/>
</dbReference>
<evidence type="ECO:0000313" key="3">
    <source>
        <dbReference type="Proteomes" id="UP000505377"/>
    </source>
</evidence>
<accession>A0A6M6JUC3</accession>
<sequence length="314" mass="34714">MPLPRTPPEAGAAARTPRLSIGLPVYNGERYLPEALGGLLGQSFTDFELVVSDNGSTDATEAICRGFAERDPRVRYVRQPRNIGLAGNHNAVFALSRGELFKWAADDDVYDPDLLARCVAALDATPGAVLAHCYTAVLDEDTGVTTPLTYPLASAAPRPADRLHSLLWDSGGDDDYGVIRSSVLRRVRPYDSFYNADRTLVAELALHGPFVQVPEWLYVRREHAARSSRGRRDIRAWCASYDERRADRLRHPVVRLLAEYVWAYASAIHRAPLGRRDRLACYGRLGGWLVGRTVTSATRGIGNERLPDPRPAVP</sequence>
<gene>
    <name evidence="2" type="ORF">HOP40_15425</name>
</gene>
<dbReference type="GO" id="GO:0016740">
    <property type="term" value="F:transferase activity"/>
    <property type="evidence" value="ECO:0007669"/>
    <property type="project" value="UniProtKB-KW"/>
</dbReference>